<comment type="caution">
    <text evidence="1">The sequence shown here is derived from an EMBL/GenBank/DDBJ whole genome shotgun (WGS) entry which is preliminary data.</text>
</comment>
<gene>
    <name evidence="1" type="ORF">GCM10009776_20000</name>
</gene>
<dbReference type="Proteomes" id="UP001499933">
    <property type="component" value="Unassembled WGS sequence"/>
</dbReference>
<organism evidence="1 2">
    <name type="scientific">Microbacterium deminutum</name>
    <dbReference type="NCBI Taxonomy" id="344164"/>
    <lineage>
        <taxon>Bacteria</taxon>
        <taxon>Bacillati</taxon>
        <taxon>Actinomycetota</taxon>
        <taxon>Actinomycetes</taxon>
        <taxon>Micrococcales</taxon>
        <taxon>Microbacteriaceae</taxon>
        <taxon>Microbacterium</taxon>
    </lineage>
</organism>
<reference evidence="1 2" key="1">
    <citation type="journal article" date="2019" name="Int. J. Syst. Evol. Microbiol.">
        <title>The Global Catalogue of Microorganisms (GCM) 10K type strain sequencing project: providing services to taxonomists for standard genome sequencing and annotation.</title>
        <authorList>
            <consortium name="The Broad Institute Genomics Platform"/>
            <consortium name="The Broad Institute Genome Sequencing Center for Infectious Disease"/>
            <person name="Wu L."/>
            <person name="Ma J."/>
        </authorList>
    </citation>
    <scope>NUCLEOTIDE SEQUENCE [LARGE SCALE GENOMIC DNA]</scope>
    <source>
        <strain evidence="1 2">JCM 14901</strain>
    </source>
</reference>
<evidence type="ECO:0000313" key="1">
    <source>
        <dbReference type="EMBL" id="GAA1957712.1"/>
    </source>
</evidence>
<accession>A0ABN2QTA5</accession>
<proteinExistence type="predicted"/>
<name>A0ABN2QTA5_9MICO</name>
<sequence>MESELGDGETELVFVGSVEPDPGEPAEFVQRFEGSGESRGARHPPTVHVDRVIDQHAVSLPLKDPIGHWIACNGPVQMPRPTHDVGSGWDG</sequence>
<protein>
    <submittedName>
        <fullName evidence="1">Uncharacterized protein</fullName>
    </submittedName>
</protein>
<evidence type="ECO:0000313" key="2">
    <source>
        <dbReference type="Proteomes" id="UP001499933"/>
    </source>
</evidence>
<keyword evidence="2" id="KW-1185">Reference proteome</keyword>
<dbReference type="EMBL" id="BAAAOG010000002">
    <property type="protein sequence ID" value="GAA1957712.1"/>
    <property type="molecule type" value="Genomic_DNA"/>
</dbReference>